<gene>
    <name evidence="4" type="ORF">PVW1_040013200</name>
</gene>
<dbReference type="AlphaFoldDB" id="A0A8S4HF17"/>
<keyword evidence="2" id="KW-0378">Hydrolase</keyword>
<organism evidence="4 5">
    <name type="scientific">Plasmodium vivax</name>
    <name type="common">malaria parasite P. vivax</name>
    <dbReference type="NCBI Taxonomy" id="5855"/>
    <lineage>
        <taxon>Eukaryota</taxon>
        <taxon>Sar</taxon>
        <taxon>Alveolata</taxon>
        <taxon>Apicomplexa</taxon>
        <taxon>Aconoidasida</taxon>
        <taxon>Haemosporida</taxon>
        <taxon>Plasmodiidae</taxon>
        <taxon>Plasmodium</taxon>
        <taxon>Plasmodium (Plasmodium)</taxon>
    </lineage>
</organism>
<comment type="similarity">
    <text evidence="1">Belongs to the acyl coenzyme A hydrolase family.</text>
</comment>
<evidence type="ECO:0000256" key="2">
    <source>
        <dbReference type="ARBA" id="ARBA00022801"/>
    </source>
</evidence>
<reference evidence="4" key="1">
    <citation type="submission" date="2021-09" db="EMBL/GenBank/DDBJ databases">
        <authorList>
            <consortium name="Pathogen Informatics"/>
        </authorList>
    </citation>
    <scope>NUCLEOTIDE SEQUENCE</scope>
    <source>
        <strain evidence="4">PvW1</strain>
    </source>
</reference>
<feature type="region of interest" description="Disordered" evidence="3">
    <location>
        <begin position="165"/>
        <end position="200"/>
    </location>
</feature>
<proteinExistence type="inferred from homology"/>
<dbReference type="PANTHER" id="PTHR12655">
    <property type="entry name" value="ACYL-COA THIOESTERASE"/>
    <property type="match status" value="1"/>
</dbReference>
<protein>
    <submittedName>
        <fullName evidence="4">(malaria parasite P. vivax) hypothetical protein</fullName>
    </submittedName>
</protein>
<sequence>MIPLVKEKHTGSASSRLLSDPQFGAQNSHTDFPPTPTRANPHSSSSSSSSSSNNNNSNNSKKNERTFMQKLKVLTNSNVATVLSPLRRMATSGKTTLKLDSLNNEMFKALREKTLSLRKEKLHVHLSGNNLNVTPIEKSCPLTFFMLKHKYKIDTQSIQIKVASRGSGGEGNIVSGGDASLTGSEPPHGDSNHGEGATPKVGETSADVNCAVSGVSGGVGASGGANFLNSFIQFNIPVLNEFDRAYFYKHIIEIIDTLAADVVYRHSIGGYKKNDKHNFVTVLFNNLKVYEKSQLHHEFCFSLYEQKPLTINCYLVHSGNTSYILKLDFFQEDKLIFDIYTTFVNINSLTFKPQEVVPVVNSHQNEKYEQVSLFAAHLKDVQNLFNHKDVKNKFLRQEDVNFMLDYFKNTPVEKKTHEQNEYRTTDIFEYAHVQAKSAASGAVAASGVGAGVGAGANAASAAAGAGANALPILGHILDTNDVAFYTGKNNFYCKDSYVESKNFISSEFKNIHNVTFGGYLAYLSFCHAMTIIKHYVARPVLIELNEIQYILPVPCNSIVSFRGKVVYCDADKIQIKIAAYCFDLKKNAYYLTTIFDMSFENNSAISFIPQSEEEVKLYLLSYIRSQLLP</sequence>
<dbReference type="VEuPathDB" id="PlasmoDB:PVPAM_040017700"/>
<dbReference type="PANTHER" id="PTHR12655:SF0">
    <property type="entry name" value="ACYL-COENZYME A THIOESTERASE 9, MITOCHONDRIAL"/>
    <property type="match status" value="1"/>
</dbReference>
<evidence type="ECO:0000256" key="3">
    <source>
        <dbReference type="SAM" id="MobiDB-lite"/>
    </source>
</evidence>
<evidence type="ECO:0000256" key="1">
    <source>
        <dbReference type="ARBA" id="ARBA00010458"/>
    </source>
</evidence>
<feature type="region of interest" description="Disordered" evidence="3">
    <location>
        <begin position="1"/>
        <end position="62"/>
    </location>
</feature>
<feature type="compositionally biased region" description="Low complexity" evidence="3">
    <location>
        <begin position="43"/>
        <end position="60"/>
    </location>
</feature>
<feature type="compositionally biased region" description="Basic and acidic residues" evidence="3">
    <location>
        <begin position="1"/>
        <end position="10"/>
    </location>
</feature>
<accession>A0A8S4HF17</accession>
<dbReference type="GO" id="GO:0006637">
    <property type="term" value="P:acyl-CoA metabolic process"/>
    <property type="evidence" value="ECO:0007669"/>
    <property type="project" value="TreeGrafter"/>
</dbReference>
<evidence type="ECO:0000313" key="4">
    <source>
        <dbReference type="EMBL" id="CAG9482374.1"/>
    </source>
</evidence>
<dbReference type="SUPFAM" id="SSF54637">
    <property type="entry name" value="Thioesterase/thiol ester dehydrase-isomerase"/>
    <property type="match status" value="2"/>
</dbReference>
<dbReference type="Gene3D" id="3.10.129.10">
    <property type="entry name" value="Hotdog Thioesterase"/>
    <property type="match status" value="2"/>
</dbReference>
<dbReference type="InterPro" id="IPR029069">
    <property type="entry name" value="HotDog_dom_sf"/>
</dbReference>
<dbReference type="EMBL" id="CAJZCX010000013">
    <property type="protein sequence ID" value="CAG9482374.1"/>
    <property type="molecule type" value="Genomic_DNA"/>
</dbReference>
<evidence type="ECO:0000313" key="5">
    <source>
        <dbReference type="Proteomes" id="UP000779233"/>
    </source>
</evidence>
<dbReference type="Proteomes" id="UP000779233">
    <property type="component" value="Unassembled WGS sequence"/>
</dbReference>
<dbReference type="GO" id="GO:0047617">
    <property type="term" value="F:fatty acyl-CoA hydrolase activity"/>
    <property type="evidence" value="ECO:0007669"/>
    <property type="project" value="TreeGrafter"/>
</dbReference>
<name>A0A8S4HF17_PLAVI</name>
<comment type="caution">
    <text evidence="4">The sequence shown here is derived from an EMBL/GenBank/DDBJ whole genome shotgun (WGS) entry which is preliminary data.</text>
</comment>